<dbReference type="InterPro" id="IPR024607">
    <property type="entry name" value="Sulfatase_CS"/>
</dbReference>
<dbReference type="Gene3D" id="3.30.1120.10">
    <property type="match status" value="1"/>
</dbReference>
<dbReference type="EC" id="3.1.6.1" evidence="8"/>
<dbReference type="Proteomes" id="UP000095766">
    <property type="component" value="Unassembled WGS sequence"/>
</dbReference>
<feature type="domain" description="Sulfatase N-terminal" evidence="7">
    <location>
        <begin position="34"/>
        <end position="349"/>
    </location>
</feature>
<organism evidence="8 9">
    <name type="scientific">Bacteroides uniformis</name>
    <dbReference type="NCBI Taxonomy" id="820"/>
    <lineage>
        <taxon>Bacteria</taxon>
        <taxon>Pseudomonadati</taxon>
        <taxon>Bacteroidota</taxon>
        <taxon>Bacteroidia</taxon>
        <taxon>Bacteroidales</taxon>
        <taxon>Bacteroidaceae</taxon>
        <taxon>Bacteroides</taxon>
    </lineage>
</organism>
<dbReference type="RefSeq" id="WP_005829625.1">
    <property type="nucleotide sequence ID" value="NZ_BQNO01000001.1"/>
</dbReference>
<feature type="signal peptide" evidence="6">
    <location>
        <begin position="1"/>
        <end position="26"/>
    </location>
</feature>
<dbReference type="InterPro" id="IPR000917">
    <property type="entry name" value="Sulfatase_N"/>
</dbReference>
<evidence type="ECO:0000256" key="4">
    <source>
        <dbReference type="ARBA" id="ARBA00022837"/>
    </source>
</evidence>
<evidence type="ECO:0000313" key="8">
    <source>
        <dbReference type="EMBL" id="CUQ03732.1"/>
    </source>
</evidence>
<dbReference type="AlphaFoldDB" id="A0A174T1P0"/>
<feature type="modified residue" description="3-oxoalanine (Ser)" evidence="5">
    <location>
        <position position="82"/>
    </location>
</feature>
<keyword evidence="6" id="KW-0732">Signal</keyword>
<evidence type="ECO:0000259" key="7">
    <source>
        <dbReference type="Pfam" id="PF00884"/>
    </source>
</evidence>
<dbReference type="PANTHER" id="PTHR42693:SF33">
    <property type="entry name" value="ARYLSULFATASE"/>
    <property type="match status" value="1"/>
</dbReference>
<dbReference type="InterPro" id="IPR017850">
    <property type="entry name" value="Alkaline_phosphatase_core_sf"/>
</dbReference>
<evidence type="ECO:0000256" key="5">
    <source>
        <dbReference type="PIRSR" id="PIRSR600917-52"/>
    </source>
</evidence>
<keyword evidence="4" id="KW-0106">Calcium</keyword>
<evidence type="ECO:0000313" key="9">
    <source>
        <dbReference type="Proteomes" id="UP000095766"/>
    </source>
</evidence>
<dbReference type="Gene3D" id="3.40.720.10">
    <property type="entry name" value="Alkaline Phosphatase, subunit A"/>
    <property type="match status" value="1"/>
</dbReference>
<dbReference type="PANTHER" id="PTHR42693">
    <property type="entry name" value="ARYLSULFATASE FAMILY MEMBER"/>
    <property type="match status" value="1"/>
</dbReference>
<protein>
    <submittedName>
        <fullName evidence="8">N-acetylgalactosamine-6-sulfatase</fullName>
        <ecNumber evidence="8">3.1.6.1</ecNumber>
    </submittedName>
</protein>
<proteinExistence type="inferred from homology"/>
<comment type="similarity">
    <text evidence="1">Belongs to the sulfatase family.</text>
</comment>
<dbReference type="GO" id="GO:0046872">
    <property type="term" value="F:metal ion binding"/>
    <property type="evidence" value="ECO:0007669"/>
    <property type="project" value="UniProtKB-KW"/>
</dbReference>
<dbReference type="GO" id="GO:0004065">
    <property type="term" value="F:arylsulfatase activity"/>
    <property type="evidence" value="ECO:0007669"/>
    <property type="project" value="UniProtKB-EC"/>
</dbReference>
<comment type="PTM">
    <text evidence="5">The conversion to 3-oxoalanine (also known as C-formylglycine, FGly), of a serine or cysteine residue in prokaryotes and of a cysteine residue in eukaryotes, is critical for catalytic activity.</text>
</comment>
<reference evidence="8 9" key="1">
    <citation type="submission" date="2015-09" db="EMBL/GenBank/DDBJ databases">
        <authorList>
            <consortium name="Pathogen Informatics"/>
        </authorList>
    </citation>
    <scope>NUCLEOTIDE SEQUENCE [LARGE SCALE GENOMIC DNA]</scope>
    <source>
        <strain evidence="8 9">2789STDY5834898</strain>
    </source>
</reference>
<dbReference type="GeneID" id="99749654"/>
<dbReference type="SUPFAM" id="SSF53649">
    <property type="entry name" value="Alkaline phosphatase-like"/>
    <property type="match status" value="1"/>
</dbReference>
<evidence type="ECO:0000256" key="1">
    <source>
        <dbReference type="ARBA" id="ARBA00008779"/>
    </source>
</evidence>
<feature type="chain" id="PRO_5009821218" evidence="6">
    <location>
        <begin position="27"/>
        <end position="459"/>
    </location>
</feature>
<sequence>MMKKEKMCLLGLLPALTVPMTLPCLAGNNAELPPNIIVVLTDDMGYGDIGIYGGKFIPTPNIDRMAEEGSRFNQYYSASPISSPSRCGLLTGMYPGKWHITTYLQGKAGNKAAEMADYLDPSAPTLPKVMKNAGYKTGHFGKWHLGGGRDVRNAPPFVAYGYDEYCSTYESPQPDSLLTATDWIWSPQDSVKRWNRTAYFVDKTLAFLERHRGEACFVNLWPDDMHTPWVGNFEQQQVFPDGQESEKNFRVVLAEYDRQIGRLLREIKNMNLENNTIVIFTSDNGPAPSFKGSRAGNMRGCKASLFEGGIHMPFIIWDTKGEIPSGKTDDTTVVSALDLYKSLSSLAGIKLPADCKSDGMDMSAALKGVPQERREPLFWEYRRNESKAFPRPADKDVSPAIAVRYGKWKLLVDKDSTNVLLYDLEDNLRENVDLSKKHPQVASRLSKLALEWWNSLPEF</sequence>
<evidence type="ECO:0000256" key="2">
    <source>
        <dbReference type="ARBA" id="ARBA00022723"/>
    </source>
</evidence>
<keyword evidence="3 8" id="KW-0378">Hydrolase</keyword>
<dbReference type="InterPro" id="IPR050738">
    <property type="entry name" value="Sulfatase"/>
</dbReference>
<evidence type="ECO:0000256" key="3">
    <source>
        <dbReference type="ARBA" id="ARBA00022801"/>
    </source>
</evidence>
<keyword evidence="2" id="KW-0479">Metal-binding</keyword>
<name>A0A174T1P0_BACUN</name>
<gene>
    <name evidence="8" type="primary">atsA_6</name>
    <name evidence="8" type="ORF">ERS852510_02995</name>
</gene>
<evidence type="ECO:0000256" key="6">
    <source>
        <dbReference type="SAM" id="SignalP"/>
    </source>
</evidence>
<dbReference type="EMBL" id="CZAO01000014">
    <property type="protein sequence ID" value="CUQ03732.1"/>
    <property type="molecule type" value="Genomic_DNA"/>
</dbReference>
<accession>A0A174T1P0</accession>
<dbReference type="Pfam" id="PF00884">
    <property type="entry name" value="Sulfatase"/>
    <property type="match status" value="1"/>
</dbReference>
<dbReference type="PROSITE" id="PS00523">
    <property type="entry name" value="SULFATASE_1"/>
    <property type="match status" value="1"/>
</dbReference>